<dbReference type="AlphaFoldDB" id="A0A2S6CDJ7"/>
<dbReference type="Pfam" id="PF02230">
    <property type="entry name" value="Abhydrolase_2"/>
    <property type="match status" value="1"/>
</dbReference>
<accession>A0A2S6CDJ7</accession>
<dbReference type="InterPro" id="IPR003140">
    <property type="entry name" value="PLipase/COase/thioEstase"/>
</dbReference>
<evidence type="ECO:0000256" key="3">
    <source>
        <dbReference type="ARBA" id="ARBA00014923"/>
    </source>
</evidence>
<dbReference type="InterPro" id="IPR029058">
    <property type="entry name" value="AB_hydrolase_fold"/>
</dbReference>
<evidence type="ECO:0000256" key="5">
    <source>
        <dbReference type="ARBA" id="ARBA00022801"/>
    </source>
</evidence>
<dbReference type="STRING" id="357750.A0A2S6CDJ7"/>
<dbReference type="GO" id="GO:0008474">
    <property type="term" value="F:palmitoyl-(protein) hydrolase activity"/>
    <property type="evidence" value="ECO:0007669"/>
    <property type="project" value="UniProtKB-EC"/>
</dbReference>
<comment type="caution">
    <text evidence="11">The sequence shown here is derived from an EMBL/GenBank/DDBJ whole genome shotgun (WGS) entry which is preliminary data.</text>
</comment>
<comment type="catalytic activity">
    <reaction evidence="9">
        <text>S-hexadecanoyl-L-cysteinyl-[protein] + H2O = L-cysteinyl-[protein] + hexadecanoate + H(+)</text>
        <dbReference type="Rhea" id="RHEA:19233"/>
        <dbReference type="Rhea" id="RHEA-COMP:10131"/>
        <dbReference type="Rhea" id="RHEA-COMP:11032"/>
        <dbReference type="ChEBI" id="CHEBI:7896"/>
        <dbReference type="ChEBI" id="CHEBI:15377"/>
        <dbReference type="ChEBI" id="CHEBI:15378"/>
        <dbReference type="ChEBI" id="CHEBI:29950"/>
        <dbReference type="ChEBI" id="CHEBI:74151"/>
        <dbReference type="EC" id="3.1.2.22"/>
    </reaction>
</comment>
<evidence type="ECO:0000256" key="7">
    <source>
        <dbReference type="ARBA" id="ARBA00029392"/>
    </source>
</evidence>
<keyword evidence="6" id="KW-0276">Fatty acid metabolism</keyword>
<evidence type="ECO:0000313" key="11">
    <source>
        <dbReference type="EMBL" id="PPJ57809.1"/>
    </source>
</evidence>
<evidence type="ECO:0000256" key="1">
    <source>
        <dbReference type="ARBA" id="ARBA00006499"/>
    </source>
</evidence>
<dbReference type="GO" id="GO:0052689">
    <property type="term" value="F:carboxylic ester hydrolase activity"/>
    <property type="evidence" value="ECO:0007669"/>
    <property type="project" value="UniProtKB-KW"/>
</dbReference>
<evidence type="ECO:0000256" key="9">
    <source>
        <dbReference type="ARBA" id="ARBA00047337"/>
    </source>
</evidence>
<protein>
    <recommendedName>
        <fullName evidence="3">Acyl-protein thioesterase 1</fullName>
        <ecNumber evidence="2">3.1.2.22</ecNumber>
    </recommendedName>
    <alternativeName>
        <fullName evidence="8">Palmitoyl-protein hydrolase</fullName>
    </alternativeName>
</protein>
<evidence type="ECO:0000313" key="12">
    <source>
        <dbReference type="Proteomes" id="UP000237631"/>
    </source>
</evidence>
<gene>
    <name evidence="11" type="ORF">CBER1_00151</name>
</gene>
<dbReference type="PANTHER" id="PTHR10655">
    <property type="entry name" value="LYSOPHOSPHOLIPASE-RELATED"/>
    <property type="match status" value="1"/>
</dbReference>
<dbReference type="GO" id="GO:0006631">
    <property type="term" value="P:fatty acid metabolic process"/>
    <property type="evidence" value="ECO:0007669"/>
    <property type="project" value="UniProtKB-KW"/>
</dbReference>
<dbReference type="InterPro" id="IPR050565">
    <property type="entry name" value="LYPA1-2/EST-like"/>
</dbReference>
<evidence type="ECO:0000259" key="10">
    <source>
        <dbReference type="Pfam" id="PF02230"/>
    </source>
</evidence>
<dbReference type="OrthoDB" id="2418081at2759"/>
<comment type="similarity">
    <text evidence="1">Belongs to the AB hydrolase superfamily. AB hydrolase 2 family.</text>
</comment>
<evidence type="ECO:0000256" key="4">
    <source>
        <dbReference type="ARBA" id="ARBA00022487"/>
    </source>
</evidence>
<comment type="function">
    <text evidence="7">Hydrolyzes fatty acids from S-acylated cysteine residues in proteins with a strong preference for palmitoylated G-alpha proteins over other acyl substrates. Mediates the deacylation of G-alpha proteins such as GPA1 in vivo, but has weak or no activity toward palmitoylated Ras proteins. Has weak lysophospholipase activity in vitro; however such activity may not exist in vivo.</text>
</comment>
<dbReference type="EMBL" id="PNEN01000488">
    <property type="protein sequence ID" value="PPJ57809.1"/>
    <property type="molecule type" value="Genomic_DNA"/>
</dbReference>
<keyword evidence="5" id="KW-0378">Hydrolase</keyword>
<keyword evidence="12" id="KW-1185">Reference proteome</keyword>
<dbReference type="SUPFAM" id="SSF53474">
    <property type="entry name" value="alpha/beta-Hydrolases"/>
    <property type="match status" value="1"/>
</dbReference>
<name>A0A2S6CDJ7_9PEZI</name>
<dbReference type="Gene3D" id="3.40.50.1820">
    <property type="entry name" value="alpha/beta hydrolase"/>
    <property type="match status" value="1"/>
</dbReference>
<proteinExistence type="inferred from homology"/>
<evidence type="ECO:0000256" key="2">
    <source>
        <dbReference type="ARBA" id="ARBA00012423"/>
    </source>
</evidence>
<keyword evidence="4" id="KW-0719">Serine esterase</keyword>
<evidence type="ECO:0000256" key="6">
    <source>
        <dbReference type="ARBA" id="ARBA00022832"/>
    </source>
</evidence>
<feature type="domain" description="Phospholipase/carboxylesterase/thioesterase" evidence="10">
    <location>
        <begin position="51"/>
        <end position="271"/>
    </location>
</feature>
<dbReference type="EC" id="3.1.2.22" evidence="2"/>
<dbReference type="GO" id="GO:0005737">
    <property type="term" value="C:cytoplasm"/>
    <property type="evidence" value="ECO:0007669"/>
    <property type="project" value="TreeGrafter"/>
</dbReference>
<sequence length="279" mass="30455">MSAATFSHNPTPKVDDMDGIAPMKRRMTLPTEPKRQDPIYIPAEKPASDPAHGAAFILVHGLGDNAEGLQAVPQQFQSAHKLPYMHWIIPNAMESREAMTTAWYTPSSFSAFPPDRPELAPEEDADGMLATVKYIESLIDACTKKGIPPNRIVLGGFSQGCAMALLTDLTSEKYAGKLGGIVGLMGYLPLSAGRKLEDMRAVAGLPPVHGQVPILLARGKKDQMIPGRIWKDTLKRLEELGVESDLEVHEYEGLSHSLSGPVLRDICTFVERYVPALED</sequence>
<evidence type="ECO:0000256" key="8">
    <source>
        <dbReference type="ARBA" id="ARBA00031195"/>
    </source>
</evidence>
<dbReference type="Proteomes" id="UP000237631">
    <property type="component" value="Unassembled WGS sequence"/>
</dbReference>
<keyword evidence="6" id="KW-0443">Lipid metabolism</keyword>
<organism evidence="11 12">
    <name type="scientific">Cercospora berteroae</name>
    <dbReference type="NCBI Taxonomy" id="357750"/>
    <lineage>
        <taxon>Eukaryota</taxon>
        <taxon>Fungi</taxon>
        <taxon>Dikarya</taxon>
        <taxon>Ascomycota</taxon>
        <taxon>Pezizomycotina</taxon>
        <taxon>Dothideomycetes</taxon>
        <taxon>Dothideomycetidae</taxon>
        <taxon>Mycosphaerellales</taxon>
        <taxon>Mycosphaerellaceae</taxon>
        <taxon>Cercospora</taxon>
    </lineage>
</organism>
<dbReference type="PANTHER" id="PTHR10655:SF17">
    <property type="entry name" value="LYSOPHOSPHOLIPASE-LIKE PROTEIN 1"/>
    <property type="match status" value="1"/>
</dbReference>
<reference evidence="12" key="1">
    <citation type="journal article" date="2017" name="bioRxiv">
        <title>Conservation of a gene cluster reveals novel cercosporin biosynthetic mechanisms and extends production to the genus Colletotrichum.</title>
        <authorList>
            <person name="de Jonge R."/>
            <person name="Ebert M.K."/>
            <person name="Huitt-Roehl C.R."/>
            <person name="Pal P."/>
            <person name="Suttle J.C."/>
            <person name="Spanner R.E."/>
            <person name="Neubauer J.D."/>
            <person name="Jurick W.M.II."/>
            <person name="Stott K.A."/>
            <person name="Secor G.A."/>
            <person name="Thomma B.P.H.J."/>
            <person name="Van de Peer Y."/>
            <person name="Townsend C.A."/>
            <person name="Bolton M.D."/>
        </authorList>
    </citation>
    <scope>NUCLEOTIDE SEQUENCE [LARGE SCALE GENOMIC DNA]</scope>
    <source>
        <strain evidence="12">CBS538.71</strain>
    </source>
</reference>